<evidence type="ECO:0000313" key="2">
    <source>
        <dbReference type="Proteomes" id="UP000269015"/>
    </source>
</evidence>
<accession>A0AAD0YTH4</accession>
<gene>
    <name evidence="1" type="ORF">EG352_03120</name>
</gene>
<organism evidence="1 2">
    <name type="scientific">Chryseobacterium indologenes</name>
    <name type="common">Flavobacterium indologenes</name>
    <dbReference type="NCBI Taxonomy" id="253"/>
    <lineage>
        <taxon>Bacteria</taxon>
        <taxon>Pseudomonadati</taxon>
        <taxon>Bacteroidota</taxon>
        <taxon>Flavobacteriia</taxon>
        <taxon>Flavobacteriales</taxon>
        <taxon>Weeksellaceae</taxon>
        <taxon>Chryseobacterium group</taxon>
        <taxon>Chryseobacterium</taxon>
    </lineage>
</organism>
<dbReference type="AlphaFoldDB" id="A0AAD0YTH4"/>
<dbReference type="EMBL" id="CP033930">
    <property type="protein sequence ID" value="AZB16832.1"/>
    <property type="molecule type" value="Genomic_DNA"/>
</dbReference>
<protein>
    <submittedName>
        <fullName evidence="1">Uncharacterized protein</fullName>
    </submittedName>
</protein>
<proteinExistence type="predicted"/>
<dbReference type="Proteomes" id="UP000269015">
    <property type="component" value="Chromosome"/>
</dbReference>
<dbReference type="RefSeq" id="WP_123861280.1">
    <property type="nucleotide sequence ID" value="NZ_CP033930.1"/>
</dbReference>
<reference evidence="1 2" key="1">
    <citation type="submission" date="2018-11" db="EMBL/GenBank/DDBJ databases">
        <title>Proposal to divide the Flavobacteriaceae and reorganize its genera based on Amino Acid Identity values calculated from whole genome sequences.</title>
        <authorList>
            <person name="Nicholson A.C."/>
            <person name="Gulvik C.A."/>
            <person name="Whitney A.M."/>
            <person name="Humrighouse B.W."/>
            <person name="Bell M."/>
            <person name="Holmes B."/>
            <person name="Steigerwalt A.G."/>
            <person name="Villarma A."/>
            <person name="Sheth M."/>
            <person name="Batra D."/>
            <person name="Pryor J."/>
            <person name="Bernardet J.-F."/>
            <person name="Hugo C."/>
            <person name="Kampfer P."/>
            <person name="Newman J."/>
            <person name="McQuiston J.R."/>
        </authorList>
    </citation>
    <scope>NUCLEOTIDE SEQUENCE [LARGE SCALE GENOMIC DNA]</scope>
    <source>
        <strain evidence="1 2">H5559</strain>
    </source>
</reference>
<name>A0AAD0YTH4_CHRID</name>
<sequence length="198" mass="22454">MEQLFISKELSSKIAKLIYESNESYISSKVLVAPESIPIRVGIAGGMPNNSVTGDIVSGCLSAKQACYGICFAAKGFWGQGIDFGIRRKNILDIDLIKKDLDVLPKSQRYLRNGWNSDPSWDWDKANKLAEILMKNNILTIFISKVFIKPSKEVMLQLVSNRAEIRVSISAMDNNAQLKTRLEFIQEYRTWEELLYLL</sequence>
<evidence type="ECO:0000313" key="1">
    <source>
        <dbReference type="EMBL" id="AZB16832.1"/>
    </source>
</evidence>